<dbReference type="Gene3D" id="3.40.50.720">
    <property type="entry name" value="NAD(P)-binding Rossmann-like Domain"/>
    <property type="match status" value="1"/>
</dbReference>
<sequence length="927" mass="99030">MPDLRGKTALITGASAGIGEAVAQELAGMGASVVLGVRSAEKDAATLARIMRGRQHREAYPEARVEVGPLLDLGRPDSIRAFAAEWCRSGRPLHILINNAGAYTTTRHTTPEGVAELCQVNYLGAYLLTRLLEGVLVASAPARVVTVTSVTHRMGWIDGADVKGDFLCGPGGHFYWNTKLANTLFAFELQRQLGKHGVQSCALDPGGVASDVWRHANKLTQAATAALYAPPEGGAEIVLHAAVAPWSGAGDRVGDGGRGELRPEEDLRLYTPPMFASPIVSWYGPKAEQGPLGRAILRWFGLPFGTPWAAAKQGAWLLASLLASVTDWPLRRSDIGAFQGARLAPASPLSYDARLAAVLWDASADVAGVPRKCQVPRLDKGERERWRPGGKAEPDQRQFNVQPAPGAPSALPSDLAEPPFAVCDSPVPHSAQNWLPMEATEFGFQHLREALPSVVDGLEAAVAAPRPEGPSALEAYQRRGFNLQFYAAFTADAGNTGADPAGCEAFLRVAASLGPRTQRLLSQLQATPAQFVTLWHFAMLSQAITFVLHKRCWEAHCAEAAGLPHATREDVMRCGVMDAAARLLPAVTAGGVLGSVWDPAALFGVVTYCAHMADEVRHHLRFMEPGPYADQLWAGVARTEVHARFAHAVLQAAIALQAHQGAPDRFEDNNGWARILTYMCNIIRRDPPRECRAWMAMDPGAMQKLARTAVDHLGTLARQAQRPMDPLQLRLVAQWAQQAGLVVVPEEDVEEVTAVVQRLADPNWVETIRAVDVLGGSAATAMLILNLAAEHWRADPGSAVRHALDLLAALPGRVPQRVPAGASAQVYCRALVSAYGAVLPILHGYFTGAAALAASIELESTVGDSPLAADARSDLSLMWLYLLESAKHLSAPGSDGGGRPAGGVLPGARNRLGLLVALVNERLNALF</sequence>
<feature type="compositionally biased region" description="Basic and acidic residues" evidence="3">
    <location>
        <begin position="378"/>
        <end position="396"/>
    </location>
</feature>
<organism evidence="4 5">
    <name type="scientific">Micractinium conductrix</name>
    <dbReference type="NCBI Taxonomy" id="554055"/>
    <lineage>
        <taxon>Eukaryota</taxon>
        <taxon>Viridiplantae</taxon>
        <taxon>Chlorophyta</taxon>
        <taxon>core chlorophytes</taxon>
        <taxon>Trebouxiophyceae</taxon>
        <taxon>Chlorellales</taxon>
        <taxon>Chlorellaceae</taxon>
        <taxon>Chlorella clade</taxon>
        <taxon>Micractinium</taxon>
    </lineage>
</organism>
<comment type="caution">
    <text evidence="4">The sequence shown here is derived from an EMBL/GenBank/DDBJ whole genome shotgun (WGS) entry which is preliminary data.</text>
</comment>
<dbReference type="PANTHER" id="PTHR24320">
    <property type="entry name" value="RETINOL DEHYDROGENASE"/>
    <property type="match status" value="1"/>
</dbReference>
<dbReference type="SUPFAM" id="SSF51735">
    <property type="entry name" value="NAD(P)-binding Rossmann-fold domains"/>
    <property type="match status" value="1"/>
</dbReference>
<proteinExistence type="inferred from homology"/>
<dbReference type="OrthoDB" id="191139at2759"/>
<feature type="region of interest" description="Disordered" evidence="3">
    <location>
        <begin position="378"/>
        <end position="415"/>
    </location>
</feature>
<keyword evidence="5" id="KW-1185">Reference proteome</keyword>
<dbReference type="GO" id="GO:0016491">
    <property type="term" value="F:oxidoreductase activity"/>
    <property type="evidence" value="ECO:0007669"/>
    <property type="project" value="UniProtKB-KW"/>
</dbReference>
<dbReference type="EMBL" id="LHPF02000003">
    <property type="protein sequence ID" value="PSC75142.1"/>
    <property type="molecule type" value="Genomic_DNA"/>
</dbReference>
<dbReference type="Pfam" id="PF00106">
    <property type="entry name" value="adh_short"/>
    <property type="match status" value="1"/>
</dbReference>
<evidence type="ECO:0000256" key="2">
    <source>
        <dbReference type="ARBA" id="ARBA00023002"/>
    </source>
</evidence>
<evidence type="ECO:0000313" key="5">
    <source>
        <dbReference type="Proteomes" id="UP000239649"/>
    </source>
</evidence>
<comment type="similarity">
    <text evidence="1">Belongs to the short-chain dehydrogenases/reductases (SDR) family.</text>
</comment>
<evidence type="ECO:0000256" key="1">
    <source>
        <dbReference type="ARBA" id="ARBA00006484"/>
    </source>
</evidence>
<name>A0A2P6VM12_9CHLO</name>
<dbReference type="STRING" id="554055.A0A2P6VM12"/>
<dbReference type="AlphaFoldDB" id="A0A2P6VM12"/>
<dbReference type="Proteomes" id="UP000239649">
    <property type="component" value="Unassembled WGS sequence"/>
</dbReference>
<accession>A0A2P6VM12</accession>
<dbReference type="PANTHER" id="PTHR24320:SF262">
    <property type="entry name" value="DEHYDROGENASE"/>
    <property type="match status" value="1"/>
</dbReference>
<dbReference type="InterPro" id="IPR036291">
    <property type="entry name" value="NAD(P)-bd_dom_sf"/>
</dbReference>
<dbReference type="PRINTS" id="PR00081">
    <property type="entry name" value="GDHRDH"/>
</dbReference>
<dbReference type="InterPro" id="IPR002347">
    <property type="entry name" value="SDR_fam"/>
</dbReference>
<keyword evidence="2" id="KW-0560">Oxidoreductase</keyword>
<gene>
    <name evidence="4" type="ORF">C2E20_2017</name>
</gene>
<protein>
    <submittedName>
        <fullName evidence="4">Retinol dehydrogenase 12 isoform A</fullName>
    </submittedName>
</protein>
<reference evidence="4 5" key="1">
    <citation type="journal article" date="2018" name="Plant J.">
        <title>Genome sequences of Chlorella sorokiniana UTEX 1602 and Micractinium conductrix SAG 241.80: implications to maltose excretion by a green alga.</title>
        <authorList>
            <person name="Arriola M.B."/>
            <person name="Velmurugan N."/>
            <person name="Zhang Y."/>
            <person name="Plunkett M.H."/>
            <person name="Hondzo H."/>
            <person name="Barney B.M."/>
        </authorList>
    </citation>
    <scope>NUCLEOTIDE SEQUENCE [LARGE SCALE GENOMIC DNA]</scope>
    <source>
        <strain evidence="4 5">SAG 241.80</strain>
    </source>
</reference>
<evidence type="ECO:0000256" key="3">
    <source>
        <dbReference type="SAM" id="MobiDB-lite"/>
    </source>
</evidence>
<evidence type="ECO:0000313" key="4">
    <source>
        <dbReference type="EMBL" id="PSC75142.1"/>
    </source>
</evidence>